<evidence type="ECO:0000256" key="4">
    <source>
        <dbReference type="ARBA" id="ARBA00022833"/>
    </source>
</evidence>
<name>A0A0D2EV03_CLAB1</name>
<reference evidence="8" key="1">
    <citation type="submission" date="2015-01" db="EMBL/GenBank/DDBJ databases">
        <title>The Genome Sequence of Cladophialophora bantiana CBS 173.52.</title>
        <authorList>
            <consortium name="The Broad Institute Genomics Platform"/>
            <person name="Cuomo C."/>
            <person name="de Hoog S."/>
            <person name="Gorbushina A."/>
            <person name="Stielow B."/>
            <person name="Teixiera M."/>
            <person name="Abouelleil A."/>
            <person name="Chapman S.B."/>
            <person name="Priest M."/>
            <person name="Young S.K."/>
            <person name="Wortman J."/>
            <person name="Nusbaum C."/>
            <person name="Birren B."/>
        </authorList>
    </citation>
    <scope>NUCLEOTIDE SEQUENCE [LARGE SCALE GENOMIC DNA]</scope>
    <source>
        <strain evidence="8">CBS 173.52</strain>
    </source>
</reference>
<evidence type="ECO:0000256" key="3">
    <source>
        <dbReference type="ARBA" id="ARBA00022771"/>
    </source>
</evidence>
<dbReference type="GeneID" id="27697938"/>
<keyword evidence="3" id="KW-0863">Zinc-finger</keyword>
<keyword evidence="2" id="KW-0479">Metal-binding</keyword>
<evidence type="ECO:0000256" key="1">
    <source>
        <dbReference type="ARBA" id="ARBA00004123"/>
    </source>
</evidence>
<dbReference type="GO" id="GO:0003677">
    <property type="term" value="F:DNA binding"/>
    <property type="evidence" value="ECO:0007669"/>
    <property type="project" value="InterPro"/>
</dbReference>
<comment type="subcellular location">
    <subcellularLocation>
        <location evidence="1">Nucleus</location>
    </subcellularLocation>
</comment>
<organism evidence="8 9">
    <name type="scientific">Cladophialophora bantiana (strain ATCC 10958 / CBS 173.52 / CDC B-1940 / NIH 8579)</name>
    <name type="common">Xylohypha bantiana</name>
    <dbReference type="NCBI Taxonomy" id="1442370"/>
    <lineage>
        <taxon>Eukaryota</taxon>
        <taxon>Fungi</taxon>
        <taxon>Dikarya</taxon>
        <taxon>Ascomycota</taxon>
        <taxon>Pezizomycotina</taxon>
        <taxon>Eurotiomycetes</taxon>
        <taxon>Chaetothyriomycetidae</taxon>
        <taxon>Chaetothyriales</taxon>
        <taxon>Herpotrichiellaceae</taxon>
        <taxon>Cladophialophora</taxon>
    </lineage>
</organism>
<accession>A0A0D2EV03</accession>
<sequence length="413" mass="45504">MAKTGRAGCQNTACKKAGVKIQKGEFRMGTLVTINEHTSWMWKHWGCVTPAQIKKLQDQVGPLEDLDELDTDLDRIIDGYDEIDDESREKIKFALEHGHVADEDWNGEPEFNRPGMKGINRRTPKKKKAADGEDVAAENEQTRSKPKAKRGRGKKATDKSEDEEGMPVSPAARKKAARRKIKDEDEDGQPNESGLPKGAGGRKRKVSVKGEDSEEEAAQKPVKRSHAKKVEAEEREVELVEPVKREKPRRTTKASRDADKGDEDVKLYIQQSDDGVKAPTQKSQVTAKRERTKPGRKGKAAQHEEPRDADEDADHAPIKAQTRPDADVETEDEDHADNTPTAIPEGYIGALRQDDLNAGRTTMAAADTTMEEGDLGKGQAEAAQHAEEIKGKTTKGTKGKTGRAKKTAKGRAK</sequence>
<evidence type="ECO:0000313" key="8">
    <source>
        <dbReference type="EMBL" id="KIW93696.1"/>
    </source>
</evidence>
<dbReference type="Pfam" id="PF00645">
    <property type="entry name" value="zf-PARP"/>
    <property type="match status" value="1"/>
</dbReference>
<feature type="compositionally biased region" description="Basic and acidic residues" evidence="6">
    <location>
        <begin position="228"/>
        <end position="245"/>
    </location>
</feature>
<evidence type="ECO:0000313" key="9">
    <source>
        <dbReference type="Proteomes" id="UP000053789"/>
    </source>
</evidence>
<keyword evidence="5" id="KW-0539">Nucleus</keyword>
<dbReference type="GO" id="GO:0008270">
    <property type="term" value="F:zinc ion binding"/>
    <property type="evidence" value="ECO:0007669"/>
    <property type="project" value="UniProtKB-KW"/>
</dbReference>
<dbReference type="InterPro" id="IPR001510">
    <property type="entry name" value="Znf_PARP"/>
</dbReference>
<feature type="compositionally biased region" description="Basic and acidic residues" evidence="6">
    <location>
        <begin position="314"/>
        <end position="326"/>
    </location>
</feature>
<dbReference type="Proteomes" id="UP000053789">
    <property type="component" value="Unassembled WGS sequence"/>
</dbReference>
<evidence type="ECO:0000259" key="7">
    <source>
        <dbReference type="PROSITE" id="PS50064"/>
    </source>
</evidence>
<dbReference type="RefSeq" id="XP_016620365.1">
    <property type="nucleotide sequence ID" value="XM_016762752.1"/>
</dbReference>
<dbReference type="EMBL" id="KN846986">
    <property type="protein sequence ID" value="KIW93696.1"/>
    <property type="molecule type" value="Genomic_DNA"/>
</dbReference>
<feature type="region of interest" description="Disordered" evidence="6">
    <location>
        <begin position="103"/>
        <end position="348"/>
    </location>
</feature>
<evidence type="ECO:0000256" key="2">
    <source>
        <dbReference type="ARBA" id="ARBA00022723"/>
    </source>
</evidence>
<dbReference type="HOGENOM" id="CLU_045993_1_0_1"/>
<dbReference type="PROSITE" id="PS50064">
    <property type="entry name" value="ZF_PARP_2"/>
    <property type="match status" value="1"/>
</dbReference>
<feature type="compositionally biased region" description="Basic residues" evidence="6">
    <location>
        <begin position="392"/>
        <end position="413"/>
    </location>
</feature>
<evidence type="ECO:0000256" key="6">
    <source>
        <dbReference type="SAM" id="MobiDB-lite"/>
    </source>
</evidence>
<evidence type="ECO:0000256" key="5">
    <source>
        <dbReference type="ARBA" id="ARBA00023242"/>
    </source>
</evidence>
<keyword evidence="9" id="KW-1185">Reference proteome</keyword>
<feature type="region of interest" description="Disordered" evidence="6">
    <location>
        <begin position="367"/>
        <end position="413"/>
    </location>
</feature>
<dbReference type="VEuPathDB" id="FungiDB:Z519_05010"/>
<keyword evidence="4" id="KW-0862">Zinc</keyword>
<dbReference type="SMART" id="SM01336">
    <property type="entry name" value="zf-PARP"/>
    <property type="match status" value="1"/>
</dbReference>
<gene>
    <name evidence="8" type="ORF">Z519_05010</name>
</gene>
<protein>
    <recommendedName>
        <fullName evidence="7">PARP-type domain-containing protein</fullName>
    </recommendedName>
</protein>
<dbReference type="OrthoDB" id="429950at2759"/>
<dbReference type="GO" id="GO:0005634">
    <property type="term" value="C:nucleus"/>
    <property type="evidence" value="ECO:0007669"/>
    <property type="project" value="UniProtKB-SubCell"/>
</dbReference>
<feature type="compositionally biased region" description="Basic and acidic residues" evidence="6">
    <location>
        <begin position="254"/>
        <end position="266"/>
    </location>
</feature>
<dbReference type="SUPFAM" id="SSF57716">
    <property type="entry name" value="Glucocorticoid receptor-like (DNA-binding domain)"/>
    <property type="match status" value="1"/>
</dbReference>
<dbReference type="InterPro" id="IPR036957">
    <property type="entry name" value="Znf_PARP_sf"/>
</dbReference>
<feature type="compositionally biased region" description="Basic residues" evidence="6">
    <location>
        <begin position="144"/>
        <end position="154"/>
    </location>
</feature>
<proteinExistence type="predicted"/>
<dbReference type="AlphaFoldDB" id="A0A0D2EV03"/>
<feature type="domain" description="PARP-type" evidence="7">
    <location>
        <begin position="1"/>
        <end position="99"/>
    </location>
</feature>
<feature type="compositionally biased region" description="Basic residues" evidence="6">
    <location>
        <begin position="119"/>
        <end position="128"/>
    </location>
</feature>
<dbReference type="Gene3D" id="3.30.1740.10">
    <property type="entry name" value="Zinc finger, PARP-type"/>
    <property type="match status" value="1"/>
</dbReference>